<dbReference type="EnsemblMetazoa" id="CLYHEMT023097.1">
    <property type="protein sequence ID" value="CLYHEMP023097.1"/>
    <property type="gene ID" value="CLYHEMG023097"/>
</dbReference>
<evidence type="ECO:0000256" key="2">
    <source>
        <dbReference type="ARBA" id="ARBA00005466"/>
    </source>
</evidence>
<sequence>MNLRSSSIIASLVVLVIQLELIQGYCTPKNKYCWPSENVWQRRLGSCLDGNLHKFNPTVLLRCQNINSSMVLGESANGACMQIPECSKRFCLADQPSNLPSYSVEAKTTRDVVRAFKFANRFNIAVTVKTTGHSFSGSSFGRDTLMIWMRNFQKFGDISTTFEDSCHVKYPASIKIGGGQIWSEIYSKIAGTEYNIMGALAPVVSAAGGWLQGSGLSPLSRQHGLGVDNVISFKVVQPNGCVVTADACRNKDLFWALRGGGGGTFGVVVSTQYRLLPKKPITFLALGLSPIQIPFEQYLRIVHRFMDFWTVKSAILDNRWGGLWNGTSLALFFEGDRKEAEATLINDLFAWRSQFNEAFHQNIFTLLQDFPGVSEASIALAQFFQLDNTAIASSTKDIGNRLIPKKWIKENPQAAAGILKRLFKETLQTGKFVSSYILGGAVSNVLIRRRQSK</sequence>
<dbReference type="PROSITE" id="PS51387">
    <property type="entry name" value="FAD_PCMH"/>
    <property type="match status" value="1"/>
</dbReference>
<dbReference type="Pfam" id="PF01565">
    <property type="entry name" value="FAD_binding_4"/>
    <property type="match status" value="1"/>
</dbReference>
<evidence type="ECO:0000256" key="4">
    <source>
        <dbReference type="ARBA" id="ARBA00022827"/>
    </source>
</evidence>
<dbReference type="Gene3D" id="3.30.465.10">
    <property type="match status" value="1"/>
</dbReference>
<keyword evidence="6" id="KW-0732">Signal</keyword>
<evidence type="ECO:0000256" key="5">
    <source>
        <dbReference type="ARBA" id="ARBA00023002"/>
    </source>
</evidence>
<dbReference type="InterPro" id="IPR050416">
    <property type="entry name" value="FAD-linked_Oxidoreductase"/>
</dbReference>
<evidence type="ECO:0000259" key="7">
    <source>
        <dbReference type="PROSITE" id="PS51387"/>
    </source>
</evidence>
<accession>A0A7M5XKH2</accession>
<dbReference type="InterPro" id="IPR036318">
    <property type="entry name" value="FAD-bd_PCMH-like_sf"/>
</dbReference>
<organism evidence="8 9">
    <name type="scientific">Clytia hemisphaerica</name>
    <dbReference type="NCBI Taxonomy" id="252671"/>
    <lineage>
        <taxon>Eukaryota</taxon>
        <taxon>Metazoa</taxon>
        <taxon>Cnidaria</taxon>
        <taxon>Hydrozoa</taxon>
        <taxon>Hydroidolina</taxon>
        <taxon>Leptothecata</taxon>
        <taxon>Obeliida</taxon>
        <taxon>Clytiidae</taxon>
        <taxon>Clytia</taxon>
    </lineage>
</organism>
<protein>
    <recommendedName>
        <fullName evidence="7">FAD-binding PCMH-type domain-containing protein</fullName>
    </recommendedName>
</protein>
<dbReference type="InterPro" id="IPR016169">
    <property type="entry name" value="FAD-bd_PCMH_sub2"/>
</dbReference>
<dbReference type="Proteomes" id="UP000594262">
    <property type="component" value="Unplaced"/>
</dbReference>
<evidence type="ECO:0000313" key="8">
    <source>
        <dbReference type="EnsemblMetazoa" id="CLYHEMP023097.1"/>
    </source>
</evidence>
<evidence type="ECO:0000313" key="9">
    <source>
        <dbReference type="Proteomes" id="UP000594262"/>
    </source>
</evidence>
<keyword evidence="9" id="KW-1185">Reference proteome</keyword>
<feature type="domain" description="FAD-binding PCMH-type" evidence="7">
    <location>
        <begin position="96"/>
        <end position="278"/>
    </location>
</feature>
<dbReference type="InterPro" id="IPR016166">
    <property type="entry name" value="FAD-bd_PCMH"/>
</dbReference>
<dbReference type="OrthoDB" id="9983560at2759"/>
<comment type="cofactor">
    <cofactor evidence="1">
        <name>FAD</name>
        <dbReference type="ChEBI" id="CHEBI:57692"/>
    </cofactor>
</comment>
<dbReference type="PANTHER" id="PTHR42973">
    <property type="entry name" value="BINDING OXIDOREDUCTASE, PUTATIVE (AFU_ORTHOLOGUE AFUA_1G17690)-RELATED"/>
    <property type="match status" value="1"/>
</dbReference>
<feature type="signal peptide" evidence="6">
    <location>
        <begin position="1"/>
        <end position="24"/>
    </location>
</feature>
<dbReference type="AlphaFoldDB" id="A0A7M5XKH2"/>
<reference evidence="8" key="1">
    <citation type="submission" date="2021-01" db="UniProtKB">
        <authorList>
            <consortium name="EnsemblMetazoa"/>
        </authorList>
    </citation>
    <scope>IDENTIFICATION</scope>
</reference>
<evidence type="ECO:0000256" key="3">
    <source>
        <dbReference type="ARBA" id="ARBA00022630"/>
    </source>
</evidence>
<dbReference type="SUPFAM" id="SSF56176">
    <property type="entry name" value="FAD-binding/transporter-associated domain-like"/>
    <property type="match status" value="1"/>
</dbReference>
<dbReference type="GO" id="GO:0071949">
    <property type="term" value="F:FAD binding"/>
    <property type="evidence" value="ECO:0007669"/>
    <property type="project" value="InterPro"/>
</dbReference>
<name>A0A7M5XKH2_9CNID</name>
<evidence type="ECO:0000256" key="6">
    <source>
        <dbReference type="SAM" id="SignalP"/>
    </source>
</evidence>
<evidence type="ECO:0000256" key="1">
    <source>
        <dbReference type="ARBA" id="ARBA00001974"/>
    </source>
</evidence>
<dbReference type="PANTHER" id="PTHR42973:SF39">
    <property type="entry name" value="FAD-BINDING PCMH-TYPE DOMAIN-CONTAINING PROTEIN"/>
    <property type="match status" value="1"/>
</dbReference>
<dbReference type="InterPro" id="IPR006094">
    <property type="entry name" value="Oxid_FAD_bind_N"/>
</dbReference>
<feature type="chain" id="PRO_5029895618" description="FAD-binding PCMH-type domain-containing protein" evidence="6">
    <location>
        <begin position="25"/>
        <end position="453"/>
    </location>
</feature>
<dbReference type="GO" id="GO:0016491">
    <property type="term" value="F:oxidoreductase activity"/>
    <property type="evidence" value="ECO:0007669"/>
    <property type="project" value="UniProtKB-KW"/>
</dbReference>
<keyword evidence="3" id="KW-0285">Flavoprotein</keyword>
<keyword evidence="4" id="KW-0274">FAD</keyword>
<proteinExistence type="inferred from homology"/>
<comment type="similarity">
    <text evidence="2">Belongs to the oxygen-dependent FAD-linked oxidoreductase family.</text>
</comment>
<keyword evidence="5" id="KW-0560">Oxidoreductase</keyword>